<dbReference type="EMBL" id="PTIS01000008">
    <property type="protein sequence ID" value="PPK48354.1"/>
    <property type="molecule type" value="Genomic_DNA"/>
</dbReference>
<dbReference type="PROSITE" id="PS50943">
    <property type="entry name" value="HTH_CROC1"/>
    <property type="match status" value="1"/>
</dbReference>
<protein>
    <submittedName>
        <fullName evidence="3">Helix-turn-helix protein</fullName>
    </submittedName>
</protein>
<dbReference type="Proteomes" id="UP000239863">
    <property type="component" value="Unassembled WGS sequence"/>
</dbReference>
<dbReference type="InterPro" id="IPR050807">
    <property type="entry name" value="TransReg_Diox_bact_type"/>
</dbReference>
<dbReference type="Gene3D" id="1.10.260.40">
    <property type="entry name" value="lambda repressor-like DNA-binding domains"/>
    <property type="match status" value="1"/>
</dbReference>
<accession>A0A2S6FXS4</accession>
<reference evidence="3 4" key="1">
    <citation type="submission" date="2018-02" db="EMBL/GenBank/DDBJ databases">
        <title>Genomic Encyclopedia of Archaeal and Bacterial Type Strains, Phase II (KMG-II): from individual species to whole genera.</title>
        <authorList>
            <person name="Goeker M."/>
        </authorList>
    </citation>
    <scope>NUCLEOTIDE SEQUENCE [LARGE SCALE GENOMIC DNA]</scope>
    <source>
        <strain evidence="3 4">DSM 15099</strain>
    </source>
</reference>
<dbReference type="GO" id="GO:0003700">
    <property type="term" value="F:DNA-binding transcription factor activity"/>
    <property type="evidence" value="ECO:0007669"/>
    <property type="project" value="TreeGrafter"/>
</dbReference>
<dbReference type="PANTHER" id="PTHR46797:SF1">
    <property type="entry name" value="METHYLPHOSPHONATE SYNTHASE"/>
    <property type="match status" value="1"/>
</dbReference>
<comment type="caution">
    <text evidence="3">The sequence shown here is derived from an EMBL/GenBank/DDBJ whole genome shotgun (WGS) entry which is preliminary data.</text>
</comment>
<dbReference type="SUPFAM" id="SSF47413">
    <property type="entry name" value="lambda repressor-like DNA-binding domains"/>
    <property type="match status" value="1"/>
</dbReference>
<dbReference type="PANTHER" id="PTHR46797">
    <property type="entry name" value="HTH-TYPE TRANSCRIPTIONAL REGULATOR"/>
    <property type="match status" value="1"/>
</dbReference>
<dbReference type="GO" id="GO:0005829">
    <property type="term" value="C:cytosol"/>
    <property type="evidence" value="ECO:0007669"/>
    <property type="project" value="TreeGrafter"/>
</dbReference>
<name>A0A2S6FXS4_9CLOT</name>
<feature type="domain" description="HTH cro/C1-type" evidence="2">
    <location>
        <begin position="41"/>
        <end position="92"/>
    </location>
</feature>
<evidence type="ECO:0000256" key="1">
    <source>
        <dbReference type="ARBA" id="ARBA00023125"/>
    </source>
</evidence>
<evidence type="ECO:0000313" key="3">
    <source>
        <dbReference type="EMBL" id="PPK48354.1"/>
    </source>
</evidence>
<keyword evidence="1" id="KW-0238">DNA-binding</keyword>
<sequence length="124" mass="14623">MTQKDMISAIDFINEYADDTTKLRFELDDLLYDISLKIFDYRMQNDLSQKELAKKLEVTQAMVSKLESGQYNPTVEQLWKISKRLNLNLVVSLQTKEDDKTEVWDTQEYKLGNIEENKKLMECS</sequence>
<evidence type="ECO:0000313" key="4">
    <source>
        <dbReference type="Proteomes" id="UP000239863"/>
    </source>
</evidence>
<dbReference type="CDD" id="cd00093">
    <property type="entry name" value="HTH_XRE"/>
    <property type="match status" value="1"/>
</dbReference>
<dbReference type="InterPro" id="IPR010982">
    <property type="entry name" value="Lambda_DNA-bd_dom_sf"/>
</dbReference>
<gene>
    <name evidence="3" type="ORF">BD821_108115</name>
</gene>
<proteinExistence type="predicted"/>
<dbReference type="SMART" id="SM00530">
    <property type="entry name" value="HTH_XRE"/>
    <property type="match status" value="1"/>
</dbReference>
<organism evidence="3 4">
    <name type="scientific">Clostridium algidicarnis DSM 15099</name>
    <dbReference type="NCBI Taxonomy" id="1121295"/>
    <lineage>
        <taxon>Bacteria</taxon>
        <taxon>Bacillati</taxon>
        <taxon>Bacillota</taxon>
        <taxon>Clostridia</taxon>
        <taxon>Eubacteriales</taxon>
        <taxon>Clostridiaceae</taxon>
        <taxon>Clostridium</taxon>
    </lineage>
</organism>
<dbReference type="InterPro" id="IPR001387">
    <property type="entry name" value="Cro/C1-type_HTH"/>
</dbReference>
<evidence type="ECO:0000259" key="2">
    <source>
        <dbReference type="PROSITE" id="PS50943"/>
    </source>
</evidence>
<dbReference type="RefSeq" id="WP_104409925.1">
    <property type="nucleotide sequence ID" value="NZ_PTIS01000008.1"/>
</dbReference>
<dbReference type="OrthoDB" id="428540at2"/>
<dbReference type="AlphaFoldDB" id="A0A2S6FXS4"/>
<dbReference type="Pfam" id="PF01381">
    <property type="entry name" value="HTH_3"/>
    <property type="match status" value="1"/>
</dbReference>
<dbReference type="GO" id="GO:0003677">
    <property type="term" value="F:DNA binding"/>
    <property type="evidence" value="ECO:0007669"/>
    <property type="project" value="UniProtKB-KW"/>
</dbReference>